<feature type="domain" description="Integrase catalytic" evidence="1">
    <location>
        <begin position="293"/>
        <end position="487"/>
    </location>
</feature>
<keyword evidence="4" id="KW-1185">Reference proteome</keyword>
<dbReference type="InterPro" id="IPR012337">
    <property type="entry name" value="RNaseH-like_sf"/>
</dbReference>
<evidence type="ECO:0000259" key="1">
    <source>
        <dbReference type="PROSITE" id="PS50994"/>
    </source>
</evidence>
<dbReference type="PROSITE" id="PS51702">
    <property type="entry name" value="HTH_MU"/>
    <property type="match status" value="1"/>
</dbReference>
<dbReference type="Gene3D" id="1.10.10.10">
    <property type="entry name" value="Winged helix-like DNA-binding domain superfamily/Winged helix DNA-binding domain"/>
    <property type="match status" value="1"/>
</dbReference>
<dbReference type="Gene3D" id="3.30.420.10">
    <property type="entry name" value="Ribonuclease H-like superfamily/Ribonuclease H"/>
    <property type="match status" value="1"/>
</dbReference>
<dbReference type="Pfam" id="PF09299">
    <property type="entry name" value="Mu-transpos_C"/>
    <property type="match status" value="1"/>
</dbReference>
<protein>
    <submittedName>
        <fullName evidence="3">Transposase</fullName>
    </submittedName>
</protein>
<evidence type="ECO:0000313" key="4">
    <source>
        <dbReference type="Proteomes" id="UP000253740"/>
    </source>
</evidence>
<dbReference type="InterPro" id="IPR001584">
    <property type="entry name" value="Integrase_cat-core"/>
</dbReference>
<dbReference type="OrthoDB" id="501284at2"/>
<feature type="domain" description="HTH Mu-type" evidence="2">
    <location>
        <begin position="9"/>
        <end position="74"/>
    </location>
</feature>
<name>A0A0K8QN55_9GAMM</name>
<dbReference type="InterPro" id="IPR036388">
    <property type="entry name" value="WH-like_DNA-bd_sf"/>
</dbReference>
<dbReference type="Proteomes" id="UP000253740">
    <property type="component" value="Unassembled WGS sequence"/>
</dbReference>
<dbReference type="PANTHER" id="PTHR35004:SF6">
    <property type="entry name" value="TRANSPOSASE"/>
    <property type="match status" value="1"/>
</dbReference>
<proteinExistence type="predicted"/>
<dbReference type="GO" id="GO:0003677">
    <property type="term" value="F:DNA binding"/>
    <property type="evidence" value="ECO:0007669"/>
    <property type="project" value="InterPro"/>
</dbReference>
<dbReference type="InterPro" id="IPR003314">
    <property type="entry name" value="Mu-type_HTH"/>
</dbReference>
<dbReference type="InterPro" id="IPR015378">
    <property type="entry name" value="Transposase-like_Mu_C"/>
</dbReference>
<dbReference type="PANTHER" id="PTHR35004">
    <property type="entry name" value="TRANSPOSASE RV3428C-RELATED"/>
    <property type="match status" value="1"/>
</dbReference>
<dbReference type="PROSITE" id="PS50994">
    <property type="entry name" value="INTEGRASE"/>
    <property type="match status" value="1"/>
</dbReference>
<sequence>MADGSAQAPVQTYDVQRIAHALRITKRAAELRATREQWPFTEQSVRGGRRRLYALADLPDDVQRALRHADAIAAAQAVQASPAYQAGEIAGRRLAVAAAVDEAASQRAMQAGMAAAAGLTGRAAARMNARLDLLVRLNSFAAHQRVGITQAMEAFCAAYAAGEIGDAKTRAAIGEDVSPSSLRRWRRALRTRGAAALAGDYGNRAGSGLIESNPTLLEFVLGMIASTPHIGGKQLHRAIHARFGDADIALPTVRSVQRWLTTWKAKNGQVFTALADPDAWKNRYMLGLGNASEDATHLNARWEFDSTPGDVMLLDGRHTIIGIIDVWSRRALLQVHKTSSAEGVCRALRRALLDWGVPERAKLDNGQDYVSERVQRTFAGLGVDVHLSAPFSPWEKPHIERLFRTFSHDLLELLPGYIGHNVAEAQALRASKSFAERLFKKNETVEIRLTAAELQAFCDRWCRDLYAHEPRHGLGGMTVFERVASAGVEVRRVEDMRALDLLMAEAPGDQGLRTVGKKGIRDGGLYYAAPELGALVGQQVRVLYDEADLGRVVVYHDDTFVCVAECPEVLGTSRREIAIEAKARQQREIAERRKELKALGRKAKTREIAFEILEARERAAKALSVLPAPTVAHLTPAIEQAGAAAAALDAADLPHDQRPVTQADIDLVHRMNREVQQQDENEEDRFRRAIRLLAQGDAIDEINARWLKSYRGTPEFSGRWMVFEDFGGEAFGLGTAYDHLRPSGAHRGEL</sequence>
<dbReference type="InterPro" id="IPR009004">
    <property type="entry name" value="Transposase_Mu_C"/>
</dbReference>
<dbReference type="SUPFAM" id="SSF53098">
    <property type="entry name" value="Ribonuclease H-like"/>
    <property type="match status" value="1"/>
</dbReference>
<dbReference type="RefSeq" id="WP_062536842.1">
    <property type="nucleotide sequence ID" value="NZ_DF970196.1"/>
</dbReference>
<dbReference type="GO" id="GO:0015074">
    <property type="term" value="P:DNA integration"/>
    <property type="evidence" value="ECO:0007669"/>
    <property type="project" value="InterPro"/>
</dbReference>
<dbReference type="SUPFAM" id="SSF50610">
    <property type="entry name" value="mu transposase, C-terminal domain"/>
    <property type="match status" value="1"/>
</dbReference>
<organism evidence="3">
    <name type="scientific">Mizugakiibacter sediminis</name>
    <dbReference type="NCBI Taxonomy" id="1475481"/>
    <lineage>
        <taxon>Bacteria</taxon>
        <taxon>Pseudomonadati</taxon>
        <taxon>Pseudomonadota</taxon>
        <taxon>Gammaproteobacteria</taxon>
        <taxon>Lysobacterales</taxon>
        <taxon>Rhodanobacteraceae</taxon>
        <taxon>Mizugakiibacter</taxon>
    </lineage>
</organism>
<evidence type="ECO:0000259" key="2">
    <source>
        <dbReference type="PROSITE" id="PS51702"/>
    </source>
</evidence>
<accession>A0A0K8QN55</accession>
<dbReference type="STRING" id="1475481.GCA_000953855_01633"/>
<dbReference type="AlphaFoldDB" id="A0A0K8QN55"/>
<evidence type="ECO:0000313" key="3">
    <source>
        <dbReference type="EMBL" id="GAP66298.1"/>
    </source>
</evidence>
<dbReference type="InterPro" id="IPR036397">
    <property type="entry name" value="RNaseH_sf"/>
</dbReference>
<dbReference type="EMBL" id="DF970196">
    <property type="protein sequence ID" value="GAP66298.1"/>
    <property type="molecule type" value="Genomic_DNA"/>
</dbReference>
<reference evidence="3" key="1">
    <citation type="submission" date="2015-08" db="EMBL/GenBank/DDBJ databases">
        <title>Complete DNA Sequence of Pseudomonas syringae pv. actinidiae, the Causal Agent of Kiwifruit Canker Disease.</title>
        <authorList>
            <person name="Rikkerink E.H.A."/>
            <person name="Fineran P.C."/>
        </authorList>
    </citation>
    <scope>NUCLEOTIDE SEQUENCE</scope>
    <source>
        <strain evidence="3">SkMP5</strain>
    </source>
</reference>
<dbReference type="Pfam" id="PF00665">
    <property type="entry name" value="rve"/>
    <property type="match status" value="1"/>
</dbReference>
<gene>
    <name evidence="3" type="ORF">MBSD_n1602</name>
</gene>